<proteinExistence type="predicted"/>
<dbReference type="Proteomes" id="UP000003671">
    <property type="component" value="Unassembled WGS sequence"/>
</dbReference>
<protein>
    <submittedName>
        <fullName evidence="1">Uncharacterized protein</fullName>
    </submittedName>
</protein>
<sequence length="77" mass="8536">MDPRDQVSKTGIPVPARLPFGSRAFCFLLAAPARRFLASGSLHDLGVKFFDSHKEFLYHGENSFNIPSVTSIDVMHS</sequence>
<dbReference type="HOGENOM" id="CLU_2634175_0_0_9"/>
<gene>
    <name evidence="1" type="ORF">MITSMUL_03478</name>
</gene>
<dbReference type="EMBL" id="ABWK02000009">
    <property type="protein sequence ID" value="EEX69430.1"/>
    <property type="molecule type" value="Genomic_DNA"/>
</dbReference>
<evidence type="ECO:0000313" key="2">
    <source>
        <dbReference type="Proteomes" id="UP000003671"/>
    </source>
</evidence>
<name>C9KJY0_9FIRM</name>
<evidence type="ECO:0000313" key="1">
    <source>
        <dbReference type="EMBL" id="EEX69430.1"/>
    </source>
</evidence>
<dbReference type="AlphaFoldDB" id="C9KJY0"/>
<reference evidence="1" key="1">
    <citation type="submission" date="2009-09" db="EMBL/GenBank/DDBJ databases">
        <authorList>
            <person name="Weinstock G."/>
            <person name="Sodergren E."/>
            <person name="Clifton S."/>
            <person name="Fulton L."/>
            <person name="Fulton B."/>
            <person name="Courtney L."/>
            <person name="Fronick C."/>
            <person name="Harrison M."/>
            <person name="Strong C."/>
            <person name="Farmer C."/>
            <person name="Delahaunty K."/>
            <person name="Markovic C."/>
            <person name="Hall O."/>
            <person name="Minx P."/>
            <person name="Tomlinson C."/>
            <person name="Mitreva M."/>
            <person name="Nelson J."/>
            <person name="Hou S."/>
            <person name="Wollam A."/>
            <person name="Pepin K.H."/>
            <person name="Johnson M."/>
            <person name="Bhonagiri V."/>
            <person name="Nash W.E."/>
            <person name="Warren W."/>
            <person name="Chinwalla A."/>
            <person name="Mardis E.R."/>
            <person name="Wilson R.K."/>
        </authorList>
    </citation>
    <scope>NUCLEOTIDE SEQUENCE [LARGE SCALE GENOMIC DNA]</scope>
    <source>
        <strain evidence="1">DSM 20544</strain>
    </source>
</reference>
<accession>C9KJY0</accession>
<comment type="caution">
    <text evidence="1">The sequence shown here is derived from an EMBL/GenBank/DDBJ whole genome shotgun (WGS) entry which is preliminary data.</text>
</comment>
<dbReference type="STRING" id="500635.MITSMUL_03478"/>
<keyword evidence="2" id="KW-1185">Reference proteome</keyword>
<organism evidence="1 2">
    <name type="scientific">Mitsuokella multacida DSM 20544</name>
    <dbReference type="NCBI Taxonomy" id="500635"/>
    <lineage>
        <taxon>Bacteria</taxon>
        <taxon>Bacillati</taxon>
        <taxon>Bacillota</taxon>
        <taxon>Negativicutes</taxon>
        <taxon>Selenomonadales</taxon>
        <taxon>Selenomonadaceae</taxon>
        <taxon>Mitsuokella</taxon>
    </lineage>
</organism>